<evidence type="ECO:0000256" key="5">
    <source>
        <dbReference type="ARBA" id="ARBA00023136"/>
    </source>
</evidence>
<feature type="transmembrane region" description="Helical" evidence="6">
    <location>
        <begin position="20"/>
        <end position="43"/>
    </location>
</feature>
<evidence type="ECO:0000256" key="2">
    <source>
        <dbReference type="ARBA" id="ARBA00022475"/>
    </source>
</evidence>
<evidence type="ECO:0000256" key="6">
    <source>
        <dbReference type="SAM" id="Phobius"/>
    </source>
</evidence>
<keyword evidence="5 6" id="KW-0472">Membrane</keyword>
<dbReference type="GO" id="GO:0015920">
    <property type="term" value="P:lipopolysaccharide transport"/>
    <property type="evidence" value="ECO:0007669"/>
    <property type="project" value="TreeGrafter"/>
</dbReference>
<evidence type="ECO:0000256" key="3">
    <source>
        <dbReference type="ARBA" id="ARBA00022692"/>
    </source>
</evidence>
<dbReference type="EMBL" id="JADEWL010000106">
    <property type="protein sequence ID" value="MBE9215561.1"/>
    <property type="molecule type" value="Genomic_DNA"/>
</dbReference>
<keyword evidence="2" id="KW-1003">Cell membrane</keyword>
<gene>
    <name evidence="7" type="ORF">IQ247_23325</name>
</gene>
<reference evidence="7" key="1">
    <citation type="submission" date="2020-10" db="EMBL/GenBank/DDBJ databases">
        <authorList>
            <person name="Castelo-Branco R."/>
            <person name="Eusebio N."/>
            <person name="Adriana R."/>
            <person name="Vieira A."/>
            <person name="Brugerolle De Fraissinette N."/>
            <person name="Rezende De Castro R."/>
            <person name="Schneider M.P."/>
            <person name="Vasconcelos V."/>
            <person name="Leao P.N."/>
        </authorList>
    </citation>
    <scope>NUCLEOTIDE SEQUENCE</scope>
    <source>
        <strain evidence="7">LEGE 06105</strain>
    </source>
</reference>
<feature type="transmembrane region" description="Helical" evidence="6">
    <location>
        <begin position="108"/>
        <end position="129"/>
    </location>
</feature>
<protein>
    <submittedName>
        <fullName evidence="7">LptF/LptG family permease</fullName>
    </submittedName>
</protein>
<keyword evidence="8" id="KW-1185">Reference proteome</keyword>
<accession>A0A8J7FL46</accession>
<evidence type="ECO:0000313" key="8">
    <source>
        <dbReference type="Proteomes" id="UP000620559"/>
    </source>
</evidence>
<proteinExistence type="predicted"/>
<feature type="transmembrane region" description="Helical" evidence="6">
    <location>
        <begin position="369"/>
        <end position="386"/>
    </location>
</feature>
<feature type="transmembrane region" description="Helical" evidence="6">
    <location>
        <begin position="337"/>
        <end position="357"/>
    </location>
</feature>
<comment type="caution">
    <text evidence="7">The sequence shown here is derived from an EMBL/GenBank/DDBJ whole genome shotgun (WGS) entry which is preliminary data.</text>
</comment>
<evidence type="ECO:0000313" key="7">
    <source>
        <dbReference type="EMBL" id="MBE9215561.1"/>
    </source>
</evidence>
<keyword evidence="4 6" id="KW-1133">Transmembrane helix</keyword>
<evidence type="ECO:0000256" key="1">
    <source>
        <dbReference type="ARBA" id="ARBA00004651"/>
    </source>
</evidence>
<feature type="transmembrane region" description="Helical" evidence="6">
    <location>
        <begin position="306"/>
        <end position="325"/>
    </location>
</feature>
<keyword evidence="3 6" id="KW-0812">Transmembrane</keyword>
<organism evidence="7 8">
    <name type="scientific">Plectonema cf. radiosum LEGE 06105</name>
    <dbReference type="NCBI Taxonomy" id="945769"/>
    <lineage>
        <taxon>Bacteria</taxon>
        <taxon>Bacillati</taxon>
        <taxon>Cyanobacteriota</taxon>
        <taxon>Cyanophyceae</taxon>
        <taxon>Oscillatoriophycideae</taxon>
        <taxon>Oscillatoriales</taxon>
        <taxon>Microcoleaceae</taxon>
        <taxon>Plectonema</taxon>
    </lineage>
</organism>
<sequence length="415" mass="48478">MQKLIKSIALKYSILDAYLIKNILPSFIFSLVICSIVAELIGISFEQIRYITEWELSVAISIYIHYLKLPSFIAIALPYAILFSTLFTYTRLSRNSEIIALQSFGVSLYRLAFPAFVIGILASTMMFSLNELIVPSANYKAAMVFEKEMNVDRNILDKYHKRNIIYKEYSAELETSKKQQNLKFILFAESFKEGKLLDIIILNYSNHKLTEIINSNSAEWDKNHQKWKLNDGERNLLTSNGNFGERIYFKILFINNISKNLWDYINLNRDHREMHIWELYKKLTIIKNMEDIKAMLKLKIAIFRRYTNPCSCFIFALLGCSAGINRQSKANSISRRFILVVTVILIYYTLNFLVNYFCLSQVIPISWGMWIPNVVAITIAIFILMYNNQSFVITKKSKRKTGNTKQRTILKFFQR</sequence>
<dbReference type="InterPro" id="IPR005495">
    <property type="entry name" value="LptG/LptF_permease"/>
</dbReference>
<dbReference type="RefSeq" id="WP_193923688.1">
    <property type="nucleotide sequence ID" value="NZ_JADEWL010000106.1"/>
</dbReference>
<comment type="subcellular location">
    <subcellularLocation>
        <location evidence="1">Cell membrane</location>
        <topology evidence="1">Multi-pass membrane protein</topology>
    </subcellularLocation>
</comment>
<dbReference type="PANTHER" id="PTHR33529">
    <property type="entry name" value="SLR0882 PROTEIN-RELATED"/>
    <property type="match status" value="1"/>
</dbReference>
<dbReference type="PANTHER" id="PTHR33529:SF6">
    <property type="entry name" value="YJGP_YJGQ FAMILY PERMEASE"/>
    <property type="match status" value="1"/>
</dbReference>
<evidence type="ECO:0000256" key="4">
    <source>
        <dbReference type="ARBA" id="ARBA00022989"/>
    </source>
</evidence>
<dbReference type="Pfam" id="PF03739">
    <property type="entry name" value="LptF_LptG"/>
    <property type="match status" value="1"/>
</dbReference>
<feature type="transmembrane region" description="Helical" evidence="6">
    <location>
        <begin position="63"/>
        <end position="87"/>
    </location>
</feature>
<dbReference type="Proteomes" id="UP000620559">
    <property type="component" value="Unassembled WGS sequence"/>
</dbReference>
<dbReference type="GO" id="GO:0043190">
    <property type="term" value="C:ATP-binding cassette (ABC) transporter complex"/>
    <property type="evidence" value="ECO:0007669"/>
    <property type="project" value="TreeGrafter"/>
</dbReference>
<name>A0A8J7FL46_9CYAN</name>
<dbReference type="AlphaFoldDB" id="A0A8J7FL46"/>